<evidence type="ECO:0000313" key="2">
    <source>
        <dbReference type="EMBL" id="MBI3015023.1"/>
    </source>
</evidence>
<proteinExistence type="predicted"/>
<protein>
    <submittedName>
        <fullName evidence="2">DUF2281 domain-containing protein</fullName>
    </submittedName>
</protein>
<evidence type="ECO:0000313" key="3">
    <source>
        <dbReference type="Proteomes" id="UP000741360"/>
    </source>
</evidence>
<evidence type="ECO:0000259" key="1">
    <source>
        <dbReference type="Pfam" id="PF10047"/>
    </source>
</evidence>
<sequence>MGQSLKENILERLEQLPEPALREVLDFIEFISRKVVEQEEPLLAVAGILSGSSLSAEEIERELYGDREATP</sequence>
<dbReference type="AlphaFoldDB" id="A0A932M0E6"/>
<dbReference type="InterPro" id="IPR018739">
    <property type="entry name" value="DUF2281"/>
</dbReference>
<feature type="domain" description="DUF2281" evidence="1">
    <location>
        <begin position="9"/>
        <end position="55"/>
    </location>
</feature>
<dbReference type="Pfam" id="PF10047">
    <property type="entry name" value="DUF2281"/>
    <property type="match status" value="1"/>
</dbReference>
<comment type="caution">
    <text evidence="2">The sequence shown here is derived from an EMBL/GenBank/DDBJ whole genome shotgun (WGS) entry which is preliminary data.</text>
</comment>
<dbReference type="Proteomes" id="UP000741360">
    <property type="component" value="Unassembled WGS sequence"/>
</dbReference>
<reference evidence="2" key="1">
    <citation type="submission" date="2020-07" db="EMBL/GenBank/DDBJ databases">
        <title>Huge and variable diversity of episymbiotic CPR bacteria and DPANN archaea in groundwater ecosystems.</title>
        <authorList>
            <person name="He C.Y."/>
            <person name="Keren R."/>
            <person name="Whittaker M."/>
            <person name="Farag I.F."/>
            <person name="Doudna J."/>
            <person name="Cate J.H.D."/>
            <person name="Banfield J.F."/>
        </authorList>
    </citation>
    <scope>NUCLEOTIDE SEQUENCE</scope>
    <source>
        <strain evidence="2">NC_groundwater_717_Ag_S-0.2um_59_8</strain>
    </source>
</reference>
<name>A0A932M0E6_UNCTE</name>
<gene>
    <name evidence="2" type="ORF">HYY65_08215</name>
</gene>
<organism evidence="2 3">
    <name type="scientific">Tectimicrobiota bacterium</name>
    <dbReference type="NCBI Taxonomy" id="2528274"/>
    <lineage>
        <taxon>Bacteria</taxon>
        <taxon>Pseudomonadati</taxon>
        <taxon>Nitrospinota/Tectimicrobiota group</taxon>
        <taxon>Candidatus Tectimicrobiota</taxon>
    </lineage>
</organism>
<dbReference type="EMBL" id="JACPSX010000157">
    <property type="protein sequence ID" value="MBI3015023.1"/>
    <property type="molecule type" value="Genomic_DNA"/>
</dbReference>
<accession>A0A932M0E6</accession>